<dbReference type="PANTHER" id="PTHR48034">
    <property type="entry name" value="TRANSFORMER-2 SEX-DETERMINING PROTEIN-RELATED"/>
    <property type="match status" value="1"/>
</dbReference>
<reference evidence="4" key="1">
    <citation type="submission" date="2018-11" db="EMBL/GenBank/DDBJ databases">
        <authorList>
            <consortium name="Genoscope - CEA"/>
            <person name="William W."/>
        </authorList>
    </citation>
    <scope>NUCLEOTIDE SEQUENCE</scope>
</reference>
<gene>
    <name evidence="4" type="ORF">BRAA08T32130Z</name>
</gene>
<dbReference type="GO" id="GO:0003723">
    <property type="term" value="F:RNA binding"/>
    <property type="evidence" value="ECO:0007669"/>
    <property type="project" value="UniProtKB-UniRule"/>
</dbReference>
<evidence type="ECO:0000313" key="4">
    <source>
        <dbReference type="EMBL" id="VDD02653.1"/>
    </source>
</evidence>
<feature type="compositionally biased region" description="Basic residues" evidence="2">
    <location>
        <begin position="137"/>
        <end position="164"/>
    </location>
</feature>
<dbReference type="Pfam" id="PF00076">
    <property type="entry name" value="RRM_1"/>
    <property type="match status" value="1"/>
</dbReference>
<dbReference type="SUPFAM" id="SSF54928">
    <property type="entry name" value="RNA-binding domain, RBD"/>
    <property type="match status" value="1"/>
</dbReference>
<dbReference type="InterPro" id="IPR050441">
    <property type="entry name" value="RBM"/>
</dbReference>
<feature type="region of interest" description="Disordered" evidence="2">
    <location>
        <begin position="118"/>
        <end position="199"/>
    </location>
</feature>
<dbReference type="AlphaFoldDB" id="A0A3P6BBT1"/>
<evidence type="ECO:0000256" key="2">
    <source>
        <dbReference type="SAM" id="MobiDB-lite"/>
    </source>
</evidence>
<feature type="compositionally biased region" description="Basic and acidic residues" evidence="2">
    <location>
        <begin position="118"/>
        <end position="136"/>
    </location>
</feature>
<organism evidence="4">
    <name type="scientific">Brassica campestris</name>
    <name type="common">Field mustard</name>
    <dbReference type="NCBI Taxonomy" id="3711"/>
    <lineage>
        <taxon>Eukaryota</taxon>
        <taxon>Viridiplantae</taxon>
        <taxon>Streptophyta</taxon>
        <taxon>Embryophyta</taxon>
        <taxon>Tracheophyta</taxon>
        <taxon>Spermatophyta</taxon>
        <taxon>Magnoliopsida</taxon>
        <taxon>eudicotyledons</taxon>
        <taxon>Gunneridae</taxon>
        <taxon>Pentapetalae</taxon>
        <taxon>rosids</taxon>
        <taxon>malvids</taxon>
        <taxon>Brassicales</taxon>
        <taxon>Brassicaceae</taxon>
        <taxon>Brassiceae</taxon>
        <taxon>Brassica</taxon>
    </lineage>
</organism>
<dbReference type="PROSITE" id="PS50102">
    <property type="entry name" value="RRM"/>
    <property type="match status" value="1"/>
</dbReference>
<protein>
    <recommendedName>
        <fullName evidence="3">RRM domain-containing protein</fullName>
    </recommendedName>
</protein>
<evidence type="ECO:0000259" key="3">
    <source>
        <dbReference type="PROSITE" id="PS50102"/>
    </source>
</evidence>
<evidence type="ECO:0000256" key="1">
    <source>
        <dbReference type="PROSITE-ProRule" id="PRU00176"/>
    </source>
</evidence>
<name>A0A3P6BBT1_BRACM</name>
<feature type="compositionally biased region" description="Basic residues" evidence="2">
    <location>
        <begin position="173"/>
        <end position="183"/>
    </location>
</feature>
<dbReference type="InterPro" id="IPR012677">
    <property type="entry name" value="Nucleotide-bd_a/b_plait_sf"/>
</dbReference>
<dbReference type="SMART" id="SM00360">
    <property type="entry name" value="RRM"/>
    <property type="match status" value="1"/>
</dbReference>
<sequence>MRVRSYTPSPSPSPPPRGHGRRGRSPSPTPRGGPYRDLSATLFVRNLSHDCRQKDLRRSFGQFGPLKDINLPRDYYSGYPRGFGFVEFEDRDDAAEAKYQMDGNLLLGRELSVVFAEDKRKKPTEMRAGQRGDGRRSISRSPRRRSISRSPRRNKSSSLRRRRSNTPIPASRNRSRRPRRIRSKTPVPPARSRSPRGEQ</sequence>
<feature type="domain" description="RRM" evidence="3">
    <location>
        <begin position="40"/>
        <end position="118"/>
    </location>
</feature>
<dbReference type="EMBL" id="LR031575">
    <property type="protein sequence ID" value="VDD02653.1"/>
    <property type="molecule type" value="Genomic_DNA"/>
</dbReference>
<dbReference type="InterPro" id="IPR000504">
    <property type="entry name" value="RRM_dom"/>
</dbReference>
<proteinExistence type="predicted"/>
<feature type="region of interest" description="Disordered" evidence="2">
    <location>
        <begin position="1"/>
        <end position="37"/>
    </location>
</feature>
<keyword evidence="1" id="KW-0694">RNA-binding</keyword>
<dbReference type="Gene3D" id="3.30.70.330">
    <property type="match status" value="1"/>
</dbReference>
<dbReference type="InterPro" id="IPR035979">
    <property type="entry name" value="RBD_domain_sf"/>
</dbReference>
<accession>A0A3P6BBT1</accession>